<evidence type="ECO:0000256" key="2">
    <source>
        <dbReference type="ARBA" id="ARBA00022694"/>
    </source>
</evidence>
<dbReference type="AlphaFoldDB" id="A0A0S2I2H1"/>
<dbReference type="RefSeq" id="WP_057953911.1">
    <property type="nucleotide sequence ID" value="NZ_CP013118.1"/>
</dbReference>
<feature type="binding site" evidence="8">
    <location>
        <position position="67"/>
    </location>
    <ligand>
        <name>Zn(2+)</name>
        <dbReference type="ChEBI" id="CHEBI:29105"/>
        <label>2</label>
        <note>catalytic</note>
    </ligand>
</feature>
<feature type="binding site" evidence="8">
    <location>
        <position position="62"/>
    </location>
    <ligand>
        <name>Zn(2+)</name>
        <dbReference type="ChEBI" id="CHEBI:29105"/>
        <label>1</label>
        <note>catalytic</note>
    </ligand>
</feature>
<dbReference type="HAMAP" id="MF_01818">
    <property type="entry name" value="RNase_Z_BN"/>
    <property type="match status" value="1"/>
</dbReference>
<name>A0A0S2I2H1_9BACT</name>
<dbReference type="EC" id="3.1.26.11" evidence="8"/>
<proteinExistence type="inferred from homology"/>
<reference evidence="9 10" key="1">
    <citation type="submission" date="2015-11" db="EMBL/GenBank/DDBJ databases">
        <title>Description and complete genome sequence of a novel strain predominating in hypersaline microbial mats and representing a new family of the Bacteriodetes phylum.</title>
        <authorList>
            <person name="Spring S."/>
            <person name="Bunk B."/>
            <person name="Sproer C."/>
            <person name="Klenk H.-P."/>
        </authorList>
    </citation>
    <scope>NUCLEOTIDE SEQUENCE [LARGE SCALE GENOMIC DNA]</scope>
    <source>
        <strain evidence="9 10">L21-Spi-D4</strain>
    </source>
</reference>
<feature type="binding site" evidence="8">
    <location>
        <position position="269"/>
    </location>
    <ligand>
        <name>Zn(2+)</name>
        <dbReference type="ChEBI" id="CHEBI:29105"/>
        <label>2</label>
        <note>catalytic</note>
    </ligand>
</feature>
<dbReference type="Pfam" id="PF23023">
    <property type="entry name" value="Anti-Pycsar_Apyc1"/>
    <property type="match status" value="1"/>
</dbReference>
<accession>A0A0S2I2H1</accession>
<gene>
    <name evidence="8 9" type="primary">rnz</name>
    <name evidence="9" type="ORF">L21SP5_02930</name>
</gene>
<comment type="cofactor">
    <cofactor evidence="8">
        <name>Zn(2+)</name>
        <dbReference type="ChEBI" id="CHEBI:29105"/>
    </cofactor>
    <text evidence="8">Binds 2 Zn(2+) ions.</text>
</comment>
<dbReference type="SUPFAM" id="SSF56281">
    <property type="entry name" value="Metallo-hydrolase/oxidoreductase"/>
    <property type="match status" value="1"/>
</dbReference>
<feature type="binding site" evidence="8">
    <location>
        <position position="211"/>
    </location>
    <ligand>
        <name>Zn(2+)</name>
        <dbReference type="ChEBI" id="CHEBI:29105"/>
        <label>1</label>
        <note>catalytic</note>
    </ligand>
</feature>
<dbReference type="InterPro" id="IPR013471">
    <property type="entry name" value="RNase_Z/BN"/>
</dbReference>
<comment type="function">
    <text evidence="8">Zinc phosphodiesterase, which displays some tRNA 3'-processing endonuclease activity. Probably involved in tRNA maturation, by removing a 3'-trailer from precursor tRNA.</text>
</comment>
<evidence type="ECO:0000256" key="7">
    <source>
        <dbReference type="ARBA" id="ARBA00022833"/>
    </source>
</evidence>
<feature type="binding site" evidence="8">
    <location>
        <position position="64"/>
    </location>
    <ligand>
        <name>Zn(2+)</name>
        <dbReference type="ChEBI" id="CHEBI:29105"/>
        <label>1</label>
        <note>catalytic</note>
    </ligand>
</feature>
<comment type="similarity">
    <text evidence="8">Belongs to the RNase Z family.</text>
</comment>
<evidence type="ECO:0000256" key="1">
    <source>
        <dbReference type="ARBA" id="ARBA00011738"/>
    </source>
</evidence>
<dbReference type="NCBIfam" id="TIGR02651">
    <property type="entry name" value="RNase_Z"/>
    <property type="match status" value="1"/>
</dbReference>
<dbReference type="PANTHER" id="PTHR46018:SF2">
    <property type="entry name" value="ZINC PHOSPHODIESTERASE ELAC PROTEIN 1"/>
    <property type="match status" value="1"/>
</dbReference>
<dbReference type="STRING" id="1307839.L21SP5_02930"/>
<dbReference type="Gene3D" id="3.60.15.10">
    <property type="entry name" value="Ribonuclease Z/Hydroxyacylglutathione hydrolase-like"/>
    <property type="match status" value="1"/>
</dbReference>
<dbReference type="PATRIC" id="fig|1307839.3.peg.3076"/>
<dbReference type="NCBIfam" id="NF000801">
    <property type="entry name" value="PRK00055.1-3"/>
    <property type="match status" value="1"/>
</dbReference>
<dbReference type="EMBL" id="CP013118">
    <property type="protein sequence ID" value="ALO16550.1"/>
    <property type="molecule type" value="Genomic_DNA"/>
</dbReference>
<evidence type="ECO:0000256" key="4">
    <source>
        <dbReference type="ARBA" id="ARBA00022723"/>
    </source>
</evidence>
<comment type="subunit">
    <text evidence="1 8">Homodimer.</text>
</comment>
<feature type="active site" description="Proton acceptor" evidence="8">
    <location>
        <position position="66"/>
    </location>
</feature>
<evidence type="ECO:0000256" key="6">
    <source>
        <dbReference type="ARBA" id="ARBA00022801"/>
    </source>
</evidence>
<evidence type="ECO:0000256" key="8">
    <source>
        <dbReference type="HAMAP-Rule" id="MF_01818"/>
    </source>
</evidence>
<keyword evidence="4 8" id="KW-0479">Metal-binding</keyword>
<dbReference type="KEGG" id="blq:L21SP5_02930"/>
<evidence type="ECO:0000313" key="10">
    <source>
        <dbReference type="Proteomes" id="UP000064893"/>
    </source>
</evidence>
<keyword evidence="6 8" id="KW-0378">Hydrolase</keyword>
<dbReference type="Proteomes" id="UP000064893">
    <property type="component" value="Chromosome"/>
</dbReference>
<comment type="catalytic activity">
    <reaction evidence="8">
        <text>Endonucleolytic cleavage of RNA, removing extra 3' nucleotides from tRNA precursor, generating 3' termini of tRNAs. A 3'-hydroxy group is left at the tRNA terminus and a 5'-phosphoryl group is left at the trailer molecule.</text>
        <dbReference type="EC" id="3.1.26.11"/>
    </reaction>
</comment>
<dbReference type="CDD" id="cd07717">
    <property type="entry name" value="RNaseZ_ZiPD-like_MBL-fold"/>
    <property type="match status" value="1"/>
</dbReference>
<feature type="binding site" evidence="8">
    <location>
        <position position="66"/>
    </location>
    <ligand>
        <name>Zn(2+)</name>
        <dbReference type="ChEBI" id="CHEBI:29105"/>
        <label>2</label>
        <note>catalytic</note>
    </ligand>
</feature>
<keyword evidence="7 8" id="KW-0862">Zinc</keyword>
<dbReference type="InterPro" id="IPR036866">
    <property type="entry name" value="RibonucZ/Hydroxyglut_hydro"/>
</dbReference>
<dbReference type="PANTHER" id="PTHR46018">
    <property type="entry name" value="ZINC PHOSPHODIESTERASE ELAC PROTEIN 1"/>
    <property type="match status" value="1"/>
</dbReference>
<sequence>MRFELTILGSGSALPTSNRNTTAQVLNVLERFFLIDCGEGTQHQLRKFKLSFNHIHHILISHLHGDHFFGLFGLISTMSLVGRDKPLNIYGPPELEHLLWTVLKPQFEKTPFPINFHPLHAETTGTIYEDKVVKITSFPLKHSVPVWGFLFEEKERLRKINSDKISEYNISIPEINEIKAGGSIVRENQIVSNKELTFDPLPPRSYAFMTDTLLSRRYMELVKNTDLIYHEATFLKEDLALARKTLHTTAQQAGIFAHEAQIKHLLIGHFSTRYKSDALFEEECRKEFQYATAAQDGDKIIWPDNKRTTFLIIRGEETFELAINNEIAESR</sequence>
<organism evidence="9 10">
    <name type="scientific">Salinivirga cyanobacteriivorans</name>
    <dbReference type="NCBI Taxonomy" id="1307839"/>
    <lineage>
        <taxon>Bacteria</taxon>
        <taxon>Pseudomonadati</taxon>
        <taxon>Bacteroidota</taxon>
        <taxon>Bacteroidia</taxon>
        <taxon>Bacteroidales</taxon>
        <taxon>Salinivirgaceae</taxon>
        <taxon>Salinivirga</taxon>
    </lineage>
</organism>
<feature type="binding site" evidence="8">
    <location>
        <position position="142"/>
    </location>
    <ligand>
        <name>Zn(2+)</name>
        <dbReference type="ChEBI" id="CHEBI:29105"/>
        <label>1</label>
        <note>catalytic</note>
    </ligand>
</feature>
<evidence type="ECO:0000313" key="9">
    <source>
        <dbReference type="EMBL" id="ALO16550.1"/>
    </source>
</evidence>
<keyword evidence="5 8" id="KW-0255">Endonuclease</keyword>
<dbReference type="OrthoDB" id="9800940at2"/>
<keyword evidence="10" id="KW-1185">Reference proteome</keyword>
<evidence type="ECO:0000256" key="5">
    <source>
        <dbReference type="ARBA" id="ARBA00022759"/>
    </source>
</evidence>
<keyword evidence="3 8" id="KW-0540">Nuclease</keyword>
<dbReference type="GO" id="GO:0042781">
    <property type="term" value="F:3'-tRNA processing endoribonuclease activity"/>
    <property type="evidence" value="ECO:0007669"/>
    <property type="project" value="UniProtKB-UniRule"/>
</dbReference>
<keyword evidence="2 8" id="KW-0819">tRNA processing</keyword>
<evidence type="ECO:0000256" key="3">
    <source>
        <dbReference type="ARBA" id="ARBA00022722"/>
    </source>
</evidence>
<feature type="binding site" evidence="8">
    <location>
        <position position="211"/>
    </location>
    <ligand>
        <name>Zn(2+)</name>
        <dbReference type="ChEBI" id="CHEBI:29105"/>
        <label>2</label>
        <note>catalytic</note>
    </ligand>
</feature>
<protein>
    <recommendedName>
        <fullName evidence="8">Ribonuclease Z</fullName>
        <shortName evidence="8">RNase Z</shortName>
        <ecNumber evidence="8">3.1.26.11</ecNumber>
    </recommendedName>
    <alternativeName>
        <fullName evidence="8">tRNA 3 endonuclease</fullName>
    </alternativeName>
    <alternativeName>
        <fullName evidence="8">tRNase Z</fullName>
    </alternativeName>
</protein>
<dbReference type="GO" id="GO:0008270">
    <property type="term" value="F:zinc ion binding"/>
    <property type="evidence" value="ECO:0007669"/>
    <property type="project" value="UniProtKB-UniRule"/>
</dbReference>